<dbReference type="AlphaFoldDB" id="A0A0S3QVH5"/>
<dbReference type="InterPro" id="IPR010992">
    <property type="entry name" value="IHF-like_DNA-bd_dom_sf"/>
</dbReference>
<dbReference type="EMBL" id="AP013035">
    <property type="protein sequence ID" value="BAT72318.1"/>
    <property type="molecule type" value="Genomic_DNA"/>
</dbReference>
<dbReference type="PANTHER" id="PTHR33175">
    <property type="entry name" value="DNA-BINDING PROTEIN HU"/>
    <property type="match status" value="1"/>
</dbReference>
<accession>A0A0S3QVH5</accession>
<dbReference type="Pfam" id="PF00216">
    <property type="entry name" value="Bac_DNA_binding"/>
    <property type="match status" value="1"/>
</dbReference>
<keyword evidence="5" id="KW-1185">Reference proteome</keyword>
<evidence type="ECO:0000256" key="2">
    <source>
        <dbReference type="ARBA" id="ARBA00023125"/>
    </source>
</evidence>
<dbReference type="GO" id="GO:0030527">
    <property type="term" value="F:structural constituent of chromatin"/>
    <property type="evidence" value="ECO:0007669"/>
    <property type="project" value="InterPro"/>
</dbReference>
<dbReference type="PROSITE" id="PS00045">
    <property type="entry name" value="HISTONE_LIKE"/>
    <property type="match status" value="1"/>
</dbReference>
<dbReference type="CDD" id="cd13836">
    <property type="entry name" value="IHF_B"/>
    <property type="match status" value="1"/>
</dbReference>
<dbReference type="Gene3D" id="4.10.520.10">
    <property type="entry name" value="IHF-like DNA-binding proteins"/>
    <property type="match status" value="1"/>
</dbReference>
<evidence type="ECO:0000313" key="4">
    <source>
        <dbReference type="EMBL" id="BAT72318.1"/>
    </source>
</evidence>
<dbReference type="PATRIC" id="fig|1298851.3.peg.1605"/>
<dbReference type="RefSeq" id="WP_068550381.1">
    <property type="nucleotide sequence ID" value="NZ_AP013035.1"/>
</dbReference>
<dbReference type="PANTHER" id="PTHR33175:SF5">
    <property type="entry name" value="INTEGRATION HOST FACTOR SUBUNIT BETA"/>
    <property type="match status" value="1"/>
</dbReference>
<keyword evidence="2 4" id="KW-0238">DNA-binding</keyword>
<dbReference type="KEGG" id="ttk:TST_1532"/>
<organism evidence="4 5">
    <name type="scientific">Thermosulfidibacter takaii (strain DSM 17441 / JCM 13301 / NBRC 103674 / ABI70S6)</name>
    <dbReference type="NCBI Taxonomy" id="1298851"/>
    <lineage>
        <taxon>Bacteria</taxon>
        <taxon>Pseudomonadati</taxon>
        <taxon>Thermosulfidibacterota</taxon>
        <taxon>Thermosulfidibacteria</taxon>
        <taxon>Thermosulfidibacterales</taxon>
        <taxon>Thermosulfidibacteraceae</taxon>
    </lineage>
</organism>
<comment type="similarity">
    <text evidence="1 3">Belongs to the bacterial histone-like protein family.</text>
</comment>
<evidence type="ECO:0000256" key="3">
    <source>
        <dbReference type="RuleBase" id="RU003939"/>
    </source>
</evidence>
<reference evidence="5" key="1">
    <citation type="journal article" date="2018" name="Science">
        <title>A primordial and reversible TCA cycle in a facultatively chemolithoautotrophic thermophile.</title>
        <authorList>
            <person name="Nunoura T."/>
            <person name="Chikaraishi Y."/>
            <person name="Izaki R."/>
            <person name="Suwa T."/>
            <person name="Sato T."/>
            <person name="Harada T."/>
            <person name="Mori K."/>
            <person name="Kato Y."/>
            <person name="Miyazaki M."/>
            <person name="Shimamura S."/>
            <person name="Yanagawa K."/>
            <person name="Shuto A."/>
            <person name="Ohkouchi N."/>
            <person name="Fujita N."/>
            <person name="Takaki Y."/>
            <person name="Atomi H."/>
            <person name="Takai K."/>
        </authorList>
    </citation>
    <scope>NUCLEOTIDE SEQUENCE [LARGE SCALE GENOMIC DNA]</scope>
    <source>
        <strain evidence="5">DSM 17441 / JCM 13301 / NBRC 103674 / ABI70S6</strain>
    </source>
</reference>
<gene>
    <name evidence="4" type="ORF">TST_1532</name>
</gene>
<name>A0A0S3QVH5_THET7</name>
<dbReference type="SUPFAM" id="SSF47729">
    <property type="entry name" value="IHF-like DNA-binding proteins"/>
    <property type="match status" value="1"/>
</dbReference>
<dbReference type="PRINTS" id="PR01727">
    <property type="entry name" value="DNABINDINGHU"/>
</dbReference>
<dbReference type="GO" id="GO:0003677">
    <property type="term" value="F:DNA binding"/>
    <property type="evidence" value="ECO:0007669"/>
    <property type="project" value="UniProtKB-KW"/>
</dbReference>
<dbReference type="SMART" id="SM00411">
    <property type="entry name" value="BHL"/>
    <property type="match status" value="1"/>
</dbReference>
<dbReference type="STRING" id="1298851.TST_1532"/>
<evidence type="ECO:0000313" key="5">
    <source>
        <dbReference type="Proteomes" id="UP000063234"/>
    </source>
</evidence>
<dbReference type="GO" id="GO:0005829">
    <property type="term" value="C:cytosol"/>
    <property type="evidence" value="ECO:0007669"/>
    <property type="project" value="TreeGrafter"/>
</dbReference>
<dbReference type="Proteomes" id="UP000063234">
    <property type="component" value="Chromosome"/>
</dbReference>
<dbReference type="InterPro" id="IPR000119">
    <property type="entry name" value="Hist_DNA-bd"/>
</dbReference>
<dbReference type="OrthoDB" id="9799835at2"/>
<evidence type="ECO:0000256" key="1">
    <source>
        <dbReference type="ARBA" id="ARBA00010529"/>
    </source>
</evidence>
<protein>
    <submittedName>
        <fullName evidence="4">DNA-binding protein HU-beta</fullName>
    </submittedName>
</protein>
<proteinExistence type="inferred from homology"/>
<sequence length="93" mass="10516">MTKMDLIEKIAKDFGLTKRDAELAVNTVFEAISEALDRGEKVELRGFGVFKVREKRARVGRNPRTGEKVEVPPKRVPYFKPGKELKEAVSKGK</sequence>
<dbReference type="InterPro" id="IPR020816">
    <property type="entry name" value="Histone-like_DNA-bd_CS"/>
</dbReference>
<dbReference type="NCBIfam" id="NF001222">
    <property type="entry name" value="PRK00199.1"/>
    <property type="match status" value="1"/>
</dbReference>